<feature type="transmembrane region" description="Helical" evidence="1">
    <location>
        <begin position="49"/>
        <end position="68"/>
    </location>
</feature>
<feature type="transmembrane region" description="Helical" evidence="1">
    <location>
        <begin position="74"/>
        <end position="93"/>
    </location>
</feature>
<keyword evidence="1" id="KW-0472">Membrane</keyword>
<evidence type="ECO:0000313" key="2">
    <source>
        <dbReference type="EMBL" id="PJE67213.1"/>
    </source>
</evidence>
<evidence type="ECO:0000313" key="3">
    <source>
        <dbReference type="Proteomes" id="UP000231474"/>
    </source>
</evidence>
<name>A0A2M8L2R4_9BACT</name>
<comment type="caution">
    <text evidence="2">The sequence shown here is derived from an EMBL/GenBank/DDBJ whole genome shotgun (WGS) entry which is preliminary data.</text>
</comment>
<keyword evidence="1" id="KW-0812">Transmembrane</keyword>
<dbReference type="Proteomes" id="UP000231474">
    <property type="component" value="Unassembled WGS sequence"/>
</dbReference>
<evidence type="ECO:0000256" key="1">
    <source>
        <dbReference type="SAM" id="Phobius"/>
    </source>
</evidence>
<accession>A0A2M8L2R4</accession>
<dbReference type="PANTHER" id="PTHR37938">
    <property type="entry name" value="BLL0215 PROTEIN"/>
    <property type="match status" value="1"/>
</dbReference>
<sequence>MPDIFISQREQEKEENSVDSKAGLRFETQEKEEKIIFLLRKHWVTNIPWLFLAIILILAPLVLPYFPLLTFLPWRYQLMAIILWYLLITAFVLERFLSWYFNVYIVTDQRIIDYDFYNLLYKDTCEADIEKIQDVSVKMGGMGQVIFNFGNILIETAGAIPNLEFEQVPNPASVAKVIHELRDKIGGEQGV</sequence>
<organism evidence="2 3">
    <name type="scientific">Candidatus Shapirobacteria bacterium CG10_big_fil_rev_8_21_14_0_10_40_9</name>
    <dbReference type="NCBI Taxonomy" id="1974888"/>
    <lineage>
        <taxon>Bacteria</taxon>
        <taxon>Candidatus Shapironibacteriota</taxon>
    </lineage>
</organism>
<dbReference type="PANTHER" id="PTHR37938:SF1">
    <property type="entry name" value="BLL0215 PROTEIN"/>
    <property type="match status" value="1"/>
</dbReference>
<evidence type="ECO:0008006" key="4">
    <source>
        <dbReference type="Google" id="ProtNLM"/>
    </source>
</evidence>
<dbReference type="AlphaFoldDB" id="A0A2M8L2R4"/>
<dbReference type="EMBL" id="PFEK01000070">
    <property type="protein sequence ID" value="PJE67213.1"/>
    <property type="molecule type" value="Genomic_DNA"/>
</dbReference>
<reference evidence="3" key="1">
    <citation type="submission" date="2017-09" db="EMBL/GenBank/DDBJ databases">
        <title>Depth-based differentiation of microbial function through sediment-hosted aquifers and enrichment of novel symbionts in the deep terrestrial subsurface.</title>
        <authorList>
            <person name="Probst A.J."/>
            <person name="Ladd B."/>
            <person name="Jarett J.K."/>
            <person name="Geller-Mcgrath D.E."/>
            <person name="Sieber C.M.K."/>
            <person name="Emerson J.B."/>
            <person name="Anantharaman K."/>
            <person name="Thomas B.C."/>
            <person name="Malmstrom R."/>
            <person name="Stieglmeier M."/>
            <person name="Klingl A."/>
            <person name="Woyke T."/>
            <person name="Ryan C.M."/>
            <person name="Banfield J.F."/>
        </authorList>
    </citation>
    <scope>NUCLEOTIDE SEQUENCE [LARGE SCALE GENOMIC DNA]</scope>
</reference>
<gene>
    <name evidence="2" type="ORF">COU95_03655</name>
</gene>
<protein>
    <recommendedName>
        <fullName evidence="4">DUF304 domain-containing protein</fullName>
    </recommendedName>
</protein>
<keyword evidence="1" id="KW-1133">Transmembrane helix</keyword>
<proteinExistence type="predicted"/>